<organism evidence="2 3">
    <name type="scientific">Fistulina hepatica ATCC 64428</name>
    <dbReference type="NCBI Taxonomy" id="1128425"/>
    <lineage>
        <taxon>Eukaryota</taxon>
        <taxon>Fungi</taxon>
        <taxon>Dikarya</taxon>
        <taxon>Basidiomycota</taxon>
        <taxon>Agaricomycotina</taxon>
        <taxon>Agaricomycetes</taxon>
        <taxon>Agaricomycetidae</taxon>
        <taxon>Agaricales</taxon>
        <taxon>Fistulinaceae</taxon>
        <taxon>Fistulina</taxon>
    </lineage>
</organism>
<evidence type="ECO:0000313" key="2">
    <source>
        <dbReference type="EMBL" id="KIY46127.1"/>
    </source>
</evidence>
<sequence>MPSPPRTPASPRRSPKITHSRRPSLLSIGVAKAIPSEQRSVIIDNGVQIVVVPAGDPFYRTSVRTSASALRSTPRRPGYVRPLPFSCEALASPTSSLRSSDIQSTSTCPISPLSLPPPRTLLLTPPSSTLSIASSPKLRVISPPVALKKRGTPLSPVSPLKDSANLFNMQPKTSVRSAPLQVS</sequence>
<accession>A0A0D7A520</accession>
<dbReference type="AlphaFoldDB" id="A0A0D7A520"/>
<dbReference type="Proteomes" id="UP000054144">
    <property type="component" value="Unassembled WGS sequence"/>
</dbReference>
<feature type="region of interest" description="Disordered" evidence="1">
    <location>
        <begin position="144"/>
        <end position="183"/>
    </location>
</feature>
<name>A0A0D7A520_9AGAR</name>
<protein>
    <submittedName>
        <fullName evidence="2">Uncharacterized protein</fullName>
    </submittedName>
</protein>
<proteinExistence type="predicted"/>
<dbReference type="EMBL" id="KN882043">
    <property type="protein sequence ID" value="KIY46127.1"/>
    <property type="molecule type" value="Genomic_DNA"/>
</dbReference>
<gene>
    <name evidence="2" type="ORF">FISHEDRAFT_75970</name>
</gene>
<feature type="compositionally biased region" description="Basic residues" evidence="1">
    <location>
        <begin position="13"/>
        <end position="22"/>
    </location>
</feature>
<feature type="region of interest" description="Disordered" evidence="1">
    <location>
        <begin position="1"/>
        <end position="22"/>
    </location>
</feature>
<reference evidence="2 3" key="1">
    <citation type="journal article" date="2015" name="Fungal Genet. Biol.">
        <title>Evolution of novel wood decay mechanisms in Agaricales revealed by the genome sequences of Fistulina hepatica and Cylindrobasidium torrendii.</title>
        <authorList>
            <person name="Floudas D."/>
            <person name="Held B.W."/>
            <person name="Riley R."/>
            <person name="Nagy L.G."/>
            <person name="Koehler G."/>
            <person name="Ransdell A.S."/>
            <person name="Younus H."/>
            <person name="Chow J."/>
            <person name="Chiniquy J."/>
            <person name="Lipzen A."/>
            <person name="Tritt A."/>
            <person name="Sun H."/>
            <person name="Haridas S."/>
            <person name="LaButti K."/>
            <person name="Ohm R.A."/>
            <person name="Kues U."/>
            <person name="Blanchette R.A."/>
            <person name="Grigoriev I.V."/>
            <person name="Minto R.E."/>
            <person name="Hibbett D.S."/>
        </authorList>
    </citation>
    <scope>NUCLEOTIDE SEQUENCE [LARGE SCALE GENOMIC DNA]</scope>
    <source>
        <strain evidence="2 3">ATCC 64428</strain>
    </source>
</reference>
<evidence type="ECO:0000256" key="1">
    <source>
        <dbReference type="SAM" id="MobiDB-lite"/>
    </source>
</evidence>
<evidence type="ECO:0000313" key="3">
    <source>
        <dbReference type="Proteomes" id="UP000054144"/>
    </source>
</evidence>
<feature type="compositionally biased region" description="Polar residues" evidence="1">
    <location>
        <begin position="165"/>
        <end position="183"/>
    </location>
</feature>
<keyword evidence="3" id="KW-1185">Reference proteome</keyword>